<feature type="non-terminal residue" evidence="1">
    <location>
        <position position="162"/>
    </location>
</feature>
<evidence type="ECO:0000313" key="1">
    <source>
        <dbReference type="EMBL" id="SVC93409.1"/>
    </source>
</evidence>
<feature type="non-terminal residue" evidence="1">
    <location>
        <position position="1"/>
    </location>
</feature>
<accession>A0A382R6R2</accession>
<reference evidence="1" key="1">
    <citation type="submission" date="2018-05" db="EMBL/GenBank/DDBJ databases">
        <authorList>
            <person name="Lanie J.A."/>
            <person name="Ng W.-L."/>
            <person name="Kazmierczak K.M."/>
            <person name="Andrzejewski T.M."/>
            <person name="Davidsen T.M."/>
            <person name="Wayne K.J."/>
            <person name="Tettelin H."/>
            <person name="Glass J.I."/>
            <person name="Rusch D."/>
            <person name="Podicherti R."/>
            <person name="Tsui H.-C.T."/>
            <person name="Winkler M.E."/>
        </authorList>
    </citation>
    <scope>NUCLEOTIDE SEQUENCE</scope>
</reference>
<dbReference type="AlphaFoldDB" id="A0A382R6R2"/>
<gene>
    <name evidence="1" type="ORF">METZ01_LOCUS346263</name>
</gene>
<sequence>VELGAEVSAGATVVSDPVPQADATTRASAQARIFTGPDWHAGLEGSGHDLYTACAYLIRGRQRRRPPPQGGDQWGDLHACSNGYMGFFDKFRQPKTPHLHNSPTRLLPSCPPPGETWPWPDIDRPTVQLLQEKVAFHEAGHAVIARCFGIKVIQLSLRRRVG</sequence>
<dbReference type="EMBL" id="UINC01119529">
    <property type="protein sequence ID" value="SVC93409.1"/>
    <property type="molecule type" value="Genomic_DNA"/>
</dbReference>
<proteinExistence type="predicted"/>
<protein>
    <submittedName>
        <fullName evidence="1">Uncharacterized protein</fullName>
    </submittedName>
</protein>
<name>A0A382R6R2_9ZZZZ</name>
<organism evidence="1">
    <name type="scientific">marine metagenome</name>
    <dbReference type="NCBI Taxonomy" id="408172"/>
    <lineage>
        <taxon>unclassified sequences</taxon>
        <taxon>metagenomes</taxon>
        <taxon>ecological metagenomes</taxon>
    </lineage>
</organism>